<dbReference type="GO" id="GO:0008168">
    <property type="term" value="F:methyltransferase activity"/>
    <property type="evidence" value="ECO:0007669"/>
    <property type="project" value="UniProtKB-KW"/>
</dbReference>
<protein>
    <submittedName>
        <fullName evidence="5">Methyltransferase domain-containing protein</fullName>
    </submittedName>
</protein>
<evidence type="ECO:0000313" key="5">
    <source>
        <dbReference type="EMBL" id="WNO52665.1"/>
    </source>
</evidence>
<dbReference type="PANTHER" id="PTHR13090:SF1">
    <property type="entry name" value="ARGININE-HYDROXYLASE NDUFAF5, MITOCHONDRIAL"/>
    <property type="match status" value="1"/>
</dbReference>
<keyword evidence="1 5" id="KW-0489">Methyltransferase</keyword>
<evidence type="ECO:0000256" key="1">
    <source>
        <dbReference type="ARBA" id="ARBA00022603"/>
    </source>
</evidence>
<evidence type="ECO:0000256" key="2">
    <source>
        <dbReference type="ARBA" id="ARBA00022679"/>
    </source>
</evidence>
<evidence type="ECO:0000313" key="6">
    <source>
        <dbReference type="Proteomes" id="UP001302249"/>
    </source>
</evidence>
<accession>A0ABZ0B5U4</accession>
<dbReference type="EMBL" id="CP135076">
    <property type="protein sequence ID" value="WNO52665.1"/>
    <property type="molecule type" value="Genomic_DNA"/>
</dbReference>
<dbReference type="CDD" id="cd02440">
    <property type="entry name" value="AdoMet_MTases"/>
    <property type="match status" value="1"/>
</dbReference>
<dbReference type="InterPro" id="IPR029063">
    <property type="entry name" value="SAM-dependent_MTases_sf"/>
</dbReference>
<proteinExistence type="predicted"/>
<dbReference type="Pfam" id="PF08241">
    <property type="entry name" value="Methyltransf_11"/>
    <property type="match status" value="1"/>
</dbReference>
<keyword evidence="6" id="KW-1185">Reference proteome</keyword>
<gene>
    <name evidence="5" type="ORF">RPR59_09320</name>
</gene>
<dbReference type="RefSeq" id="WP_313913348.1">
    <property type="nucleotide sequence ID" value="NZ_CP135076.1"/>
</dbReference>
<dbReference type="SUPFAM" id="SSF53335">
    <property type="entry name" value="S-adenosyl-L-methionine-dependent methyltransferases"/>
    <property type="match status" value="1"/>
</dbReference>
<dbReference type="InterPro" id="IPR050602">
    <property type="entry name" value="Malonyl-ACP_OMT"/>
</dbReference>
<keyword evidence="2" id="KW-0808">Transferase</keyword>
<dbReference type="Proteomes" id="UP001302249">
    <property type="component" value="Chromosome"/>
</dbReference>
<sequence>MTAPEIFDRTARRLHRDRAAGQFASADFLHRFMMEGLTERLAGVKRTFRDMLDLGCWDAGFPPPSSATVVRADPGRSFAKVAGGVQCDEDRLPFADEAFDLVVSVGVLDQINDLPGALRLIRRVLRPDGLFLGAFLGAGTLPALRAALRAAQRDQPVARMHPQIDVRSAGDLLARAGFALPVADTESLSVRYGSLFDLLRDLRGMAATNSLRERHLLRRSELAAAAQAFAAQTDESGRTAERFEIVYCTGWAPDASQPQPARRGSATASLADALKPPSGESPG</sequence>
<reference evidence="5 6" key="1">
    <citation type="submission" date="2023-09" db="EMBL/GenBank/DDBJ databases">
        <authorList>
            <person name="Rey-Velasco X."/>
        </authorList>
    </citation>
    <scope>NUCLEOTIDE SEQUENCE [LARGE SCALE GENOMIC DNA]</scope>
    <source>
        <strain evidence="5 6">W311</strain>
    </source>
</reference>
<feature type="region of interest" description="Disordered" evidence="3">
    <location>
        <begin position="252"/>
        <end position="283"/>
    </location>
</feature>
<feature type="domain" description="Methyltransferase type 11" evidence="4">
    <location>
        <begin position="67"/>
        <end position="132"/>
    </location>
</feature>
<evidence type="ECO:0000256" key="3">
    <source>
        <dbReference type="SAM" id="MobiDB-lite"/>
    </source>
</evidence>
<name>A0ABZ0B5U4_9SPHN</name>
<dbReference type="GO" id="GO:0032259">
    <property type="term" value="P:methylation"/>
    <property type="evidence" value="ECO:0007669"/>
    <property type="project" value="UniProtKB-KW"/>
</dbReference>
<dbReference type="PANTHER" id="PTHR13090">
    <property type="entry name" value="ARGININE-HYDROXYLASE NDUFAF5, MITOCHONDRIAL"/>
    <property type="match status" value="1"/>
</dbReference>
<dbReference type="InterPro" id="IPR013216">
    <property type="entry name" value="Methyltransf_11"/>
</dbReference>
<dbReference type="Gene3D" id="3.40.50.150">
    <property type="entry name" value="Vaccinia Virus protein VP39"/>
    <property type="match status" value="1"/>
</dbReference>
<evidence type="ECO:0000259" key="4">
    <source>
        <dbReference type="Pfam" id="PF08241"/>
    </source>
</evidence>
<organism evidence="5 6">
    <name type="scientific">Stakelama saccharophila</name>
    <dbReference type="NCBI Taxonomy" id="3075605"/>
    <lineage>
        <taxon>Bacteria</taxon>
        <taxon>Pseudomonadati</taxon>
        <taxon>Pseudomonadota</taxon>
        <taxon>Alphaproteobacteria</taxon>
        <taxon>Sphingomonadales</taxon>
        <taxon>Sphingomonadaceae</taxon>
        <taxon>Stakelama</taxon>
    </lineage>
</organism>